<evidence type="ECO:0000259" key="2">
    <source>
        <dbReference type="Pfam" id="PF05378"/>
    </source>
</evidence>
<evidence type="ECO:0000313" key="5">
    <source>
        <dbReference type="Proteomes" id="UP000249065"/>
    </source>
</evidence>
<dbReference type="OrthoDB" id="7314499at2"/>
<proteinExistence type="predicted"/>
<dbReference type="PANTHER" id="PTHR11365:SF23">
    <property type="entry name" value="HYPOTHETICAL 5-OXOPROLINASE (EUROFUNG)-RELATED"/>
    <property type="match status" value="1"/>
</dbReference>
<comment type="caution">
    <text evidence="4">The sequence shown here is derived from an EMBL/GenBank/DDBJ whole genome shotgun (WGS) entry which is preliminary data.</text>
</comment>
<evidence type="ECO:0000313" key="4">
    <source>
        <dbReference type="EMBL" id="RAI58004.1"/>
    </source>
</evidence>
<dbReference type="InterPro" id="IPR043129">
    <property type="entry name" value="ATPase_NBD"/>
</dbReference>
<dbReference type="Proteomes" id="UP000249065">
    <property type="component" value="Unassembled WGS sequence"/>
</dbReference>
<evidence type="ECO:0000259" key="3">
    <source>
        <dbReference type="Pfam" id="PF19278"/>
    </source>
</evidence>
<gene>
    <name evidence="4" type="ORF">DOO78_16095</name>
</gene>
<feature type="domain" description="Hydantoinase A/oxoprolinase" evidence="1">
    <location>
        <begin position="203"/>
        <end position="501"/>
    </location>
</feature>
<dbReference type="InterPro" id="IPR049517">
    <property type="entry name" value="ACX-like_C"/>
</dbReference>
<dbReference type="GO" id="GO:0005829">
    <property type="term" value="C:cytosol"/>
    <property type="evidence" value="ECO:0007669"/>
    <property type="project" value="TreeGrafter"/>
</dbReference>
<organism evidence="4 5">
    <name type="scientific">Roseicella frigidaeris</name>
    <dbReference type="NCBI Taxonomy" id="2230885"/>
    <lineage>
        <taxon>Bacteria</taxon>
        <taxon>Pseudomonadati</taxon>
        <taxon>Pseudomonadota</taxon>
        <taxon>Alphaproteobacteria</taxon>
        <taxon>Acetobacterales</taxon>
        <taxon>Roseomonadaceae</taxon>
        <taxon>Roseicella</taxon>
    </lineage>
</organism>
<dbReference type="RefSeq" id="WP_111470887.1">
    <property type="nucleotide sequence ID" value="NZ_QLIX01000012.1"/>
</dbReference>
<evidence type="ECO:0000259" key="1">
    <source>
        <dbReference type="Pfam" id="PF01968"/>
    </source>
</evidence>
<dbReference type="InterPro" id="IPR045079">
    <property type="entry name" value="Oxoprolinase-like"/>
</dbReference>
<sequence length="691" mass="71637">MAWRIGVDIGGTFTDVALVEEGTGRLAVAKVLTTPPDFGQGVLEGLRQALAGNAIAAAEVSLLAHATTVVTNALLEQKGARAAFVSTRGFRDLLELRRSARADLYDLFQDGPSVLIPRRRRFEITGRIDAQGAVVTPLAEPEVPALVEAIRASGAETVGVSLLFSFLNDAHERRLGALLRAALPGVRVFLSSEVLPEIREYERASTTAVCAYVGPLLEGYLARLQAATGQLGLPPLHVMGSGGGVLDVAECLRMPAAIVESGPAAGVVAAALVGRQLGLPNILSFDMGGTTAKASTVVDGTVTVTAEYEVGGSVNGKRFVAGTGHPIRVPVVDLAEVSAGGGSIAWVDPGGALKVGPHSAGAMPGPAAYGRGGTRPTVTDANILLGYLDATALLDGRLRIDRAAAERAVAEHVAGPLGLPVLEAAARIVEVVNANMCDALRIVSVERGHDAREFSLMAFGGAGPVHAAFLAAELGVPEVVVPPGPGAFSALGLVATDLRRDYARTLYATLDAADPARIAEVVAAMEAEGLAMLDAAGVPADRRALLRQADCRYRRQAYELTVPMQDGPVTAATLSALAAAFHARHAQTYGHANEAEPVQLVNLRLSAIGRQPALTLAQPCRPEAARAGERPVWFDGALRPTRILWREGLAPGAAVPGPAVLEALDSTTLVPPGWVAAVAEHGLLRMTRGDG</sequence>
<dbReference type="Pfam" id="PF19278">
    <property type="entry name" value="Hydant_A_C"/>
    <property type="match status" value="1"/>
</dbReference>
<accession>A0A327M6R7</accession>
<dbReference type="PANTHER" id="PTHR11365">
    <property type="entry name" value="5-OXOPROLINASE RELATED"/>
    <property type="match status" value="1"/>
</dbReference>
<dbReference type="Pfam" id="PF05378">
    <property type="entry name" value="Hydant_A_N"/>
    <property type="match status" value="1"/>
</dbReference>
<name>A0A327M6R7_9PROT</name>
<dbReference type="GO" id="GO:0017168">
    <property type="term" value="F:5-oxoprolinase (ATP-hydrolyzing) activity"/>
    <property type="evidence" value="ECO:0007669"/>
    <property type="project" value="TreeGrafter"/>
</dbReference>
<dbReference type="SUPFAM" id="SSF53067">
    <property type="entry name" value="Actin-like ATPase domain"/>
    <property type="match status" value="1"/>
</dbReference>
<dbReference type="EMBL" id="QLIX01000012">
    <property type="protein sequence ID" value="RAI58004.1"/>
    <property type="molecule type" value="Genomic_DNA"/>
</dbReference>
<dbReference type="AlphaFoldDB" id="A0A327M6R7"/>
<feature type="domain" description="Hydantoinase/oxoprolinase N-terminal" evidence="2">
    <location>
        <begin position="4"/>
        <end position="181"/>
    </location>
</feature>
<dbReference type="InterPro" id="IPR002821">
    <property type="entry name" value="Hydantoinase_A"/>
</dbReference>
<keyword evidence="5" id="KW-1185">Reference proteome</keyword>
<reference evidence="5" key="1">
    <citation type="submission" date="2018-06" db="EMBL/GenBank/DDBJ databases">
        <authorList>
            <person name="Khan S.A."/>
        </authorList>
    </citation>
    <scope>NUCLEOTIDE SEQUENCE [LARGE SCALE GENOMIC DNA]</scope>
    <source>
        <strain evidence="5">DB-1506</strain>
    </source>
</reference>
<protein>
    <submittedName>
        <fullName evidence="4">Hydantoinase/oxoprolinase family protein</fullName>
    </submittedName>
</protein>
<dbReference type="Pfam" id="PF01968">
    <property type="entry name" value="Hydantoinase_A"/>
    <property type="match status" value="1"/>
</dbReference>
<feature type="domain" description="Acetophenone carboxylase-like C-terminal" evidence="3">
    <location>
        <begin position="520"/>
        <end position="686"/>
    </location>
</feature>
<dbReference type="InterPro" id="IPR008040">
    <property type="entry name" value="Hydant_A_N"/>
</dbReference>
<dbReference type="GO" id="GO:0006749">
    <property type="term" value="P:glutathione metabolic process"/>
    <property type="evidence" value="ECO:0007669"/>
    <property type="project" value="TreeGrafter"/>
</dbReference>